<name>L1IUV5_GUITC</name>
<dbReference type="GO" id="GO:0005886">
    <property type="term" value="C:plasma membrane"/>
    <property type="evidence" value="ECO:0007669"/>
    <property type="project" value="UniProtKB-SubCell"/>
</dbReference>
<accession>L1IUV5</accession>
<dbReference type="Pfam" id="PF00909">
    <property type="entry name" value="Ammonium_transp"/>
    <property type="match status" value="1"/>
</dbReference>
<dbReference type="EMBL" id="JH993035">
    <property type="protein sequence ID" value="EKX40018.1"/>
    <property type="molecule type" value="Genomic_DNA"/>
</dbReference>
<feature type="transmembrane region" description="Helical" evidence="8">
    <location>
        <begin position="99"/>
        <end position="120"/>
    </location>
</feature>
<feature type="transmembrane region" description="Helical" evidence="8">
    <location>
        <begin position="352"/>
        <end position="374"/>
    </location>
</feature>
<dbReference type="PANTHER" id="PTHR43029">
    <property type="entry name" value="AMMONIUM TRANSPORTER MEP2"/>
    <property type="match status" value="1"/>
</dbReference>
<dbReference type="STRING" id="905079.L1IUV5"/>
<feature type="transmembrane region" description="Helical" evidence="8">
    <location>
        <begin position="47"/>
        <end position="68"/>
    </location>
</feature>
<sequence length="441" mass="46832">MLEQNAKEEGDIAFMLISTALVLMMTIPGLALFYGGLARAPNVLSTVMQSFAITCLVSVLWIIAGYSLCFDAGNPFIGGANKFWLTGVYGSMSGSIPEVLFVMYQATFAIITCAIITGSFAERMRFAPTLIFVGIWHLIVYCPIAHWEWGGGFMSQWHVLDFAGGDVVHISSGASGLAASIIVGKRKGFGQGQELPPHNILLVFLGASLLWVGWFGFNAGSAIAANEQASIAMLVTHVSAAAGGFSWMLTEWIFRKKPSVLGAVSGAIAGLVVITPGSGYVNHTGAFVMGLIAGPFCYFSIQLKHILGFDDALDAFGVHGVGGMLGGILTGCFADAAIGGQNGAFYGNPKQLGIQLAGIAVTLVYSIIMTFIILKPLDLIWRAATGNGIRVTEEEEDRGLDLSEHGESMLFDSAHAKLEPDQTLNVGPFESRVYPITVNAE</sequence>
<dbReference type="InterPro" id="IPR024041">
    <property type="entry name" value="NH4_transpt_AmtB-like_dom"/>
</dbReference>
<evidence type="ECO:0000256" key="5">
    <source>
        <dbReference type="ARBA" id="ARBA00022989"/>
    </source>
</evidence>
<dbReference type="HOGENOM" id="CLU_000445_33_0_1"/>
<evidence type="ECO:0000256" key="3">
    <source>
        <dbReference type="ARBA" id="ARBA00022448"/>
    </source>
</evidence>
<feature type="transmembrane region" description="Helical" evidence="8">
    <location>
        <begin position="196"/>
        <end position="217"/>
    </location>
</feature>
<evidence type="ECO:0000259" key="9">
    <source>
        <dbReference type="Pfam" id="PF00909"/>
    </source>
</evidence>
<dbReference type="SUPFAM" id="SSF111352">
    <property type="entry name" value="Ammonium transporter"/>
    <property type="match status" value="1"/>
</dbReference>
<dbReference type="OMA" id="IRIFMPL"/>
<feature type="transmembrane region" description="Helical" evidence="8">
    <location>
        <begin position="127"/>
        <end position="147"/>
    </location>
</feature>
<feature type="transmembrane region" description="Helical" evidence="8">
    <location>
        <begin position="12"/>
        <end position="35"/>
    </location>
</feature>
<keyword evidence="6 8" id="KW-0472">Membrane</keyword>
<dbReference type="InterPro" id="IPR001905">
    <property type="entry name" value="Ammonium_transpt"/>
</dbReference>
<evidence type="ECO:0000313" key="11">
    <source>
        <dbReference type="EnsemblProtists" id="EKX40018"/>
    </source>
</evidence>
<protein>
    <recommendedName>
        <fullName evidence="8">Ammonium transporter</fullName>
    </recommendedName>
</protein>
<keyword evidence="12" id="KW-1185">Reference proteome</keyword>
<evidence type="ECO:0000313" key="10">
    <source>
        <dbReference type="EMBL" id="EKX40018.1"/>
    </source>
</evidence>
<reference evidence="10 12" key="1">
    <citation type="journal article" date="2012" name="Nature">
        <title>Algal genomes reveal evolutionary mosaicism and the fate of nucleomorphs.</title>
        <authorList>
            <consortium name="DOE Joint Genome Institute"/>
            <person name="Curtis B.A."/>
            <person name="Tanifuji G."/>
            <person name="Burki F."/>
            <person name="Gruber A."/>
            <person name="Irimia M."/>
            <person name="Maruyama S."/>
            <person name="Arias M.C."/>
            <person name="Ball S.G."/>
            <person name="Gile G.H."/>
            <person name="Hirakawa Y."/>
            <person name="Hopkins J.F."/>
            <person name="Kuo A."/>
            <person name="Rensing S.A."/>
            <person name="Schmutz J."/>
            <person name="Symeonidi A."/>
            <person name="Elias M."/>
            <person name="Eveleigh R.J."/>
            <person name="Herman E.K."/>
            <person name="Klute M.J."/>
            <person name="Nakayama T."/>
            <person name="Obornik M."/>
            <person name="Reyes-Prieto A."/>
            <person name="Armbrust E.V."/>
            <person name="Aves S.J."/>
            <person name="Beiko R.G."/>
            <person name="Coutinho P."/>
            <person name="Dacks J.B."/>
            <person name="Durnford D.G."/>
            <person name="Fast N.M."/>
            <person name="Green B.R."/>
            <person name="Grisdale C.J."/>
            <person name="Hempel F."/>
            <person name="Henrissat B."/>
            <person name="Hoppner M.P."/>
            <person name="Ishida K."/>
            <person name="Kim E."/>
            <person name="Koreny L."/>
            <person name="Kroth P.G."/>
            <person name="Liu Y."/>
            <person name="Malik S.B."/>
            <person name="Maier U.G."/>
            <person name="McRose D."/>
            <person name="Mock T."/>
            <person name="Neilson J.A."/>
            <person name="Onodera N.T."/>
            <person name="Poole A.M."/>
            <person name="Pritham E.J."/>
            <person name="Richards T.A."/>
            <person name="Rocap G."/>
            <person name="Roy S.W."/>
            <person name="Sarai C."/>
            <person name="Schaack S."/>
            <person name="Shirato S."/>
            <person name="Slamovits C.H."/>
            <person name="Spencer D.F."/>
            <person name="Suzuki S."/>
            <person name="Worden A.Z."/>
            <person name="Zauner S."/>
            <person name="Barry K."/>
            <person name="Bell C."/>
            <person name="Bharti A.K."/>
            <person name="Crow J.A."/>
            <person name="Grimwood J."/>
            <person name="Kramer R."/>
            <person name="Lindquist E."/>
            <person name="Lucas S."/>
            <person name="Salamov A."/>
            <person name="McFadden G.I."/>
            <person name="Lane C.E."/>
            <person name="Keeling P.J."/>
            <person name="Gray M.W."/>
            <person name="Grigoriev I.V."/>
            <person name="Archibald J.M."/>
        </authorList>
    </citation>
    <scope>NUCLEOTIDE SEQUENCE</scope>
    <source>
        <strain evidence="10 12">CCMP2712</strain>
    </source>
</reference>
<feature type="transmembrane region" description="Helical" evidence="8">
    <location>
        <begin position="229"/>
        <end position="248"/>
    </location>
</feature>
<reference evidence="11" key="3">
    <citation type="submission" date="2016-03" db="UniProtKB">
        <authorList>
            <consortium name="EnsemblProtists"/>
        </authorList>
    </citation>
    <scope>IDENTIFICATION</scope>
</reference>
<feature type="transmembrane region" description="Helical" evidence="8">
    <location>
        <begin position="260"/>
        <end position="280"/>
    </location>
</feature>
<evidence type="ECO:0000256" key="4">
    <source>
        <dbReference type="ARBA" id="ARBA00022692"/>
    </source>
</evidence>
<dbReference type="OrthoDB" id="534912at2759"/>
<reference evidence="12" key="2">
    <citation type="submission" date="2012-11" db="EMBL/GenBank/DDBJ databases">
        <authorList>
            <person name="Kuo A."/>
            <person name="Curtis B.A."/>
            <person name="Tanifuji G."/>
            <person name="Burki F."/>
            <person name="Gruber A."/>
            <person name="Irimia M."/>
            <person name="Maruyama S."/>
            <person name="Arias M.C."/>
            <person name="Ball S.G."/>
            <person name="Gile G.H."/>
            <person name="Hirakawa Y."/>
            <person name="Hopkins J.F."/>
            <person name="Rensing S.A."/>
            <person name="Schmutz J."/>
            <person name="Symeonidi A."/>
            <person name="Elias M."/>
            <person name="Eveleigh R.J."/>
            <person name="Herman E.K."/>
            <person name="Klute M.J."/>
            <person name="Nakayama T."/>
            <person name="Obornik M."/>
            <person name="Reyes-Prieto A."/>
            <person name="Armbrust E.V."/>
            <person name="Aves S.J."/>
            <person name="Beiko R.G."/>
            <person name="Coutinho P."/>
            <person name="Dacks J.B."/>
            <person name="Durnford D.G."/>
            <person name="Fast N.M."/>
            <person name="Green B.R."/>
            <person name="Grisdale C."/>
            <person name="Hempe F."/>
            <person name="Henrissat B."/>
            <person name="Hoppner M.P."/>
            <person name="Ishida K.-I."/>
            <person name="Kim E."/>
            <person name="Koreny L."/>
            <person name="Kroth P.G."/>
            <person name="Liu Y."/>
            <person name="Malik S.-B."/>
            <person name="Maier U.G."/>
            <person name="McRose D."/>
            <person name="Mock T."/>
            <person name="Neilson J.A."/>
            <person name="Onodera N.T."/>
            <person name="Poole A.M."/>
            <person name="Pritham E.J."/>
            <person name="Richards T.A."/>
            <person name="Rocap G."/>
            <person name="Roy S.W."/>
            <person name="Sarai C."/>
            <person name="Schaack S."/>
            <person name="Shirato S."/>
            <person name="Slamovits C.H."/>
            <person name="Spencer D.F."/>
            <person name="Suzuki S."/>
            <person name="Worden A.Z."/>
            <person name="Zauner S."/>
            <person name="Barry K."/>
            <person name="Bell C."/>
            <person name="Bharti A.K."/>
            <person name="Crow J.A."/>
            <person name="Grimwood J."/>
            <person name="Kramer R."/>
            <person name="Lindquist E."/>
            <person name="Lucas S."/>
            <person name="Salamov A."/>
            <person name="McFadden G.I."/>
            <person name="Lane C.E."/>
            <person name="Keeling P.J."/>
            <person name="Gray M.W."/>
            <person name="Grigoriev I.V."/>
            <person name="Archibald J.M."/>
        </authorList>
    </citation>
    <scope>NUCLEOTIDE SEQUENCE</scope>
    <source>
        <strain evidence="12">CCMP2712</strain>
    </source>
</reference>
<dbReference type="KEGG" id="gtt:GUITHDRAFT_158372"/>
<evidence type="ECO:0000256" key="7">
    <source>
        <dbReference type="ARBA" id="ARBA00023177"/>
    </source>
</evidence>
<feature type="transmembrane region" description="Helical" evidence="8">
    <location>
        <begin position="286"/>
        <end position="303"/>
    </location>
</feature>
<keyword evidence="7 8" id="KW-0924">Ammonia transport</keyword>
<evidence type="ECO:0000256" key="2">
    <source>
        <dbReference type="ARBA" id="ARBA00005887"/>
    </source>
</evidence>
<dbReference type="Proteomes" id="UP000011087">
    <property type="component" value="Unassembled WGS sequence"/>
</dbReference>
<dbReference type="EnsemblProtists" id="EKX40018">
    <property type="protein sequence ID" value="EKX40018"/>
    <property type="gene ID" value="GUITHDRAFT_158372"/>
</dbReference>
<dbReference type="GeneID" id="17296651"/>
<feature type="transmembrane region" description="Helical" evidence="8">
    <location>
        <begin position="315"/>
        <end position="340"/>
    </location>
</feature>
<proteinExistence type="inferred from homology"/>
<dbReference type="eggNOG" id="KOG0682">
    <property type="taxonomic scope" value="Eukaryota"/>
</dbReference>
<dbReference type="GO" id="GO:0008519">
    <property type="term" value="F:ammonium channel activity"/>
    <property type="evidence" value="ECO:0007669"/>
    <property type="project" value="InterPro"/>
</dbReference>
<keyword evidence="3 8" id="KW-0813">Transport</keyword>
<dbReference type="InterPro" id="IPR029020">
    <property type="entry name" value="Ammonium/urea_transptr"/>
</dbReference>
<dbReference type="AlphaFoldDB" id="L1IUV5"/>
<dbReference type="PROSITE" id="PS01219">
    <property type="entry name" value="AMMONIUM_TRANSP"/>
    <property type="match status" value="1"/>
</dbReference>
<dbReference type="PANTHER" id="PTHR43029:SF10">
    <property type="entry name" value="AMMONIUM TRANSPORTER MEP2"/>
    <property type="match status" value="1"/>
</dbReference>
<feature type="domain" description="Ammonium transporter AmtB-like" evidence="9">
    <location>
        <begin position="13"/>
        <end position="408"/>
    </location>
</feature>
<evidence type="ECO:0000313" key="12">
    <source>
        <dbReference type="Proteomes" id="UP000011087"/>
    </source>
</evidence>
<evidence type="ECO:0000256" key="8">
    <source>
        <dbReference type="RuleBase" id="RU362002"/>
    </source>
</evidence>
<dbReference type="Gene3D" id="1.10.3430.10">
    <property type="entry name" value="Ammonium transporter AmtB like domains"/>
    <property type="match status" value="1"/>
</dbReference>
<keyword evidence="5 8" id="KW-1133">Transmembrane helix</keyword>
<dbReference type="PaxDb" id="55529-EKX40018"/>
<evidence type="ECO:0000256" key="1">
    <source>
        <dbReference type="ARBA" id="ARBA00004141"/>
    </source>
</evidence>
<feature type="transmembrane region" description="Helical" evidence="8">
    <location>
        <begin position="167"/>
        <end position="184"/>
    </location>
</feature>
<dbReference type="RefSeq" id="XP_005826998.1">
    <property type="nucleotide sequence ID" value="XM_005826941.1"/>
</dbReference>
<comment type="similarity">
    <text evidence="2 8">Belongs to the ammonia transporter channel (TC 1.A.11.2) family.</text>
</comment>
<keyword evidence="4 8" id="KW-0812">Transmembrane</keyword>
<dbReference type="NCBIfam" id="TIGR00836">
    <property type="entry name" value="amt"/>
    <property type="match status" value="1"/>
</dbReference>
<gene>
    <name evidence="10" type="ORF">GUITHDRAFT_158372</name>
</gene>
<organism evidence="10">
    <name type="scientific">Guillardia theta (strain CCMP2712)</name>
    <name type="common">Cryptophyte</name>
    <dbReference type="NCBI Taxonomy" id="905079"/>
    <lineage>
        <taxon>Eukaryota</taxon>
        <taxon>Cryptophyceae</taxon>
        <taxon>Pyrenomonadales</taxon>
        <taxon>Geminigeraceae</taxon>
        <taxon>Guillardia</taxon>
    </lineage>
</organism>
<dbReference type="InterPro" id="IPR018047">
    <property type="entry name" value="Ammonium_transpt_CS"/>
</dbReference>
<evidence type="ECO:0000256" key="6">
    <source>
        <dbReference type="ARBA" id="ARBA00023136"/>
    </source>
</evidence>
<comment type="subcellular location">
    <subcellularLocation>
        <location evidence="8">Cell membrane</location>
        <topology evidence="8">Multi-pass membrane protein</topology>
    </subcellularLocation>
    <subcellularLocation>
        <location evidence="1">Membrane</location>
        <topology evidence="1">Multi-pass membrane protein</topology>
    </subcellularLocation>
</comment>